<reference evidence="4 5" key="1">
    <citation type="submission" date="2020-02" db="EMBL/GenBank/DDBJ databases">
        <authorList>
            <person name="Ferguson B K."/>
        </authorList>
    </citation>
    <scope>NUCLEOTIDE SEQUENCE [LARGE SCALE GENOMIC DNA]</scope>
</reference>
<dbReference type="SMART" id="SM00456">
    <property type="entry name" value="WW"/>
    <property type="match status" value="1"/>
</dbReference>
<organism evidence="4 5">
    <name type="scientific">Nesidiocoris tenuis</name>
    <dbReference type="NCBI Taxonomy" id="355587"/>
    <lineage>
        <taxon>Eukaryota</taxon>
        <taxon>Metazoa</taxon>
        <taxon>Ecdysozoa</taxon>
        <taxon>Arthropoda</taxon>
        <taxon>Hexapoda</taxon>
        <taxon>Insecta</taxon>
        <taxon>Pterygota</taxon>
        <taxon>Neoptera</taxon>
        <taxon>Paraneoptera</taxon>
        <taxon>Hemiptera</taxon>
        <taxon>Heteroptera</taxon>
        <taxon>Panheteroptera</taxon>
        <taxon>Cimicomorpha</taxon>
        <taxon>Miridae</taxon>
        <taxon>Dicyphina</taxon>
        <taxon>Nesidiocoris</taxon>
    </lineage>
</organism>
<protein>
    <recommendedName>
        <fullName evidence="3">WW domain-containing protein</fullName>
    </recommendedName>
</protein>
<feature type="domain" description="WW" evidence="3">
    <location>
        <begin position="135"/>
        <end position="169"/>
    </location>
</feature>
<dbReference type="EMBL" id="CADCXU010005784">
    <property type="protein sequence ID" value="CAA9997421.1"/>
    <property type="molecule type" value="Genomic_DNA"/>
</dbReference>
<feature type="transmembrane region" description="Helical" evidence="2">
    <location>
        <begin position="255"/>
        <end position="277"/>
    </location>
</feature>
<feature type="region of interest" description="Disordered" evidence="1">
    <location>
        <begin position="1"/>
        <end position="57"/>
    </location>
</feature>
<dbReference type="CDD" id="cd00201">
    <property type="entry name" value="WW"/>
    <property type="match status" value="1"/>
</dbReference>
<keyword evidence="5" id="KW-1185">Reference proteome</keyword>
<dbReference type="SUPFAM" id="SSF51045">
    <property type="entry name" value="WW domain"/>
    <property type="match status" value="1"/>
</dbReference>
<evidence type="ECO:0000259" key="3">
    <source>
        <dbReference type="PROSITE" id="PS50020"/>
    </source>
</evidence>
<name>A0A6H5G3X7_9HEMI</name>
<dbReference type="PROSITE" id="PS50020">
    <property type="entry name" value="WW_DOMAIN_2"/>
    <property type="match status" value="1"/>
</dbReference>
<dbReference type="Proteomes" id="UP000479000">
    <property type="component" value="Unassembled WGS sequence"/>
</dbReference>
<dbReference type="InterPro" id="IPR036020">
    <property type="entry name" value="WW_dom_sf"/>
</dbReference>
<dbReference type="Gene3D" id="2.20.70.10">
    <property type="match status" value="1"/>
</dbReference>
<feature type="compositionally biased region" description="Low complexity" evidence="1">
    <location>
        <begin position="45"/>
        <end position="57"/>
    </location>
</feature>
<evidence type="ECO:0000313" key="4">
    <source>
        <dbReference type="EMBL" id="CAA9997421.1"/>
    </source>
</evidence>
<gene>
    <name evidence="4" type="ORF">NTEN_LOCUS3723</name>
</gene>
<keyword evidence="2" id="KW-0812">Transmembrane</keyword>
<feature type="compositionally biased region" description="Pro residues" evidence="1">
    <location>
        <begin position="7"/>
        <end position="44"/>
    </location>
</feature>
<dbReference type="Pfam" id="PF00397">
    <property type="entry name" value="WW"/>
    <property type="match status" value="1"/>
</dbReference>
<evidence type="ECO:0000313" key="5">
    <source>
        <dbReference type="Proteomes" id="UP000479000"/>
    </source>
</evidence>
<evidence type="ECO:0000256" key="2">
    <source>
        <dbReference type="SAM" id="Phobius"/>
    </source>
</evidence>
<dbReference type="AlphaFoldDB" id="A0A6H5G3X7"/>
<keyword evidence="2" id="KW-0472">Membrane</keyword>
<sequence>MNMGPSGPSPPGMGPPPGMGGPPPGMGGPPPGMSSMGPPPPGMVPHPSGMVPPGMPPGMQMMGMGPFGGPPSMPPFPPNGMPPMPVPYSNPPMPPQPNYAASPFAPSMVQALEPPPNGAIPLNSGGSMNKPAYIIKLPENWAIALDKERNAIYYYHRKTKHVQWHFPTVKDEEEEDDDEYDDNQLLADAKRKAEEEMMIQNVVTEPSILIGEDAGVADVKMSDISIGSIAADTSQPTITVPETGEPPPKKKREGLVTVNIISVCIAITCSLQFGSFFKKTFS</sequence>
<dbReference type="InterPro" id="IPR001202">
    <property type="entry name" value="WW_dom"/>
</dbReference>
<evidence type="ECO:0000256" key="1">
    <source>
        <dbReference type="SAM" id="MobiDB-lite"/>
    </source>
</evidence>
<proteinExistence type="predicted"/>
<keyword evidence="2" id="KW-1133">Transmembrane helix</keyword>
<accession>A0A6H5G3X7</accession>